<keyword evidence="11" id="KW-1185">Reference proteome</keyword>
<reference evidence="10 11" key="1">
    <citation type="submission" date="2019-12" db="EMBL/GenBank/DDBJ databases">
        <title>Genomic-based taxomic classification of the family Erythrobacteraceae.</title>
        <authorList>
            <person name="Xu L."/>
        </authorList>
    </citation>
    <scope>NUCLEOTIDE SEQUENCE [LARGE SCALE GENOMIC DNA]</scope>
    <source>
        <strain evidence="10 11">M0322</strain>
    </source>
</reference>
<feature type="transmembrane region" description="Helical" evidence="8">
    <location>
        <begin position="186"/>
        <end position="206"/>
    </location>
</feature>
<gene>
    <name evidence="10" type="primary">rarD</name>
    <name evidence="10" type="ORF">GRI99_06580</name>
</gene>
<evidence type="ECO:0000256" key="2">
    <source>
        <dbReference type="ARBA" id="ARBA00007362"/>
    </source>
</evidence>
<dbReference type="NCBIfam" id="TIGR00688">
    <property type="entry name" value="rarD"/>
    <property type="match status" value="1"/>
</dbReference>
<dbReference type="PANTHER" id="PTHR22911">
    <property type="entry name" value="ACYL-MALONYL CONDENSING ENZYME-RELATED"/>
    <property type="match status" value="1"/>
</dbReference>
<dbReference type="InterPro" id="IPR000620">
    <property type="entry name" value="EamA_dom"/>
</dbReference>
<keyword evidence="4" id="KW-1003">Cell membrane</keyword>
<evidence type="ECO:0000256" key="6">
    <source>
        <dbReference type="ARBA" id="ARBA00022989"/>
    </source>
</evidence>
<dbReference type="PANTHER" id="PTHR22911:SF137">
    <property type="entry name" value="SOLUTE CARRIER FAMILY 35 MEMBER G2-RELATED"/>
    <property type="match status" value="1"/>
</dbReference>
<feature type="transmembrane region" description="Helical" evidence="8">
    <location>
        <begin position="135"/>
        <end position="152"/>
    </location>
</feature>
<comment type="similarity">
    <text evidence="2">Belongs to the EamA transporter family.</text>
</comment>
<dbReference type="EMBL" id="WTYV01000002">
    <property type="protein sequence ID" value="MXO71304.1"/>
    <property type="molecule type" value="Genomic_DNA"/>
</dbReference>
<dbReference type="SUPFAM" id="SSF103481">
    <property type="entry name" value="Multidrug resistance efflux transporter EmrE"/>
    <property type="match status" value="2"/>
</dbReference>
<feature type="transmembrane region" description="Helical" evidence="8">
    <location>
        <begin position="248"/>
        <end position="269"/>
    </location>
</feature>
<keyword evidence="6 8" id="KW-1133">Transmembrane helix</keyword>
<evidence type="ECO:0000256" key="8">
    <source>
        <dbReference type="SAM" id="Phobius"/>
    </source>
</evidence>
<evidence type="ECO:0000256" key="4">
    <source>
        <dbReference type="ARBA" id="ARBA00022475"/>
    </source>
</evidence>
<protein>
    <submittedName>
        <fullName evidence="10">EamA family transporter RarD</fullName>
    </submittedName>
</protein>
<dbReference type="GO" id="GO:0005886">
    <property type="term" value="C:plasma membrane"/>
    <property type="evidence" value="ECO:0007669"/>
    <property type="project" value="UniProtKB-SubCell"/>
</dbReference>
<keyword evidence="3" id="KW-0813">Transport</keyword>
<dbReference type="OrthoDB" id="369870at2"/>
<feature type="transmembrane region" description="Helical" evidence="8">
    <location>
        <begin position="80"/>
        <end position="100"/>
    </location>
</feature>
<evidence type="ECO:0000313" key="10">
    <source>
        <dbReference type="EMBL" id="MXO71304.1"/>
    </source>
</evidence>
<dbReference type="Pfam" id="PF00892">
    <property type="entry name" value="EamA"/>
    <property type="match status" value="1"/>
</dbReference>
<feature type="transmembrane region" description="Helical" evidence="8">
    <location>
        <begin position="106"/>
        <end position="128"/>
    </location>
</feature>
<evidence type="ECO:0000256" key="7">
    <source>
        <dbReference type="ARBA" id="ARBA00023136"/>
    </source>
</evidence>
<evidence type="ECO:0000313" key="11">
    <source>
        <dbReference type="Proteomes" id="UP000466966"/>
    </source>
</evidence>
<dbReference type="InterPro" id="IPR004626">
    <property type="entry name" value="RarD"/>
</dbReference>
<dbReference type="Proteomes" id="UP000466966">
    <property type="component" value="Unassembled WGS sequence"/>
</dbReference>
<feature type="transmembrane region" description="Helical" evidence="8">
    <location>
        <begin position="16"/>
        <end position="34"/>
    </location>
</feature>
<evidence type="ECO:0000259" key="9">
    <source>
        <dbReference type="Pfam" id="PF00892"/>
    </source>
</evidence>
<organism evidence="10 11">
    <name type="scientific">Alteraurantiacibacter buctensis</name>
    <dbReference type="NCBI Taxonomy" id="1503981"/>
    <lineage>
        <taxon>Bacteria</taxon>
        <taxon>Pseudomonadati</taxon>
        <taxon>Pseudomonadota</taxon>
        <taxon>Alphaproteobacteria</taxon>
        <taxon>Sphingomonadales</taxon>
        <taxon>Erythrobacteraceae</taxon>
        <taxon>Alteraurantiacibacter</taxon>
    </lineage>
</organism>
<name>A0A844YXU7_9SPHN</name>
<keyword evidence="7 8" id="KW-0472">Membrane</keyword>
<keyword evidence="5 8" id="KW-0812">Transmembrane</keyword>
<evidence type="ECO:0000256" key="5">
    <source>
        <dbReference type="ARBA" id="ARBA00022692"/>
    </source>
</evidence>
<feature type="domain" description="EamA" evidence="9">
    <location>
        <begin position="15"/>
        <end position="148"/>
    </location>
</feature>
<dbReference type="InterPro" id="IPR037185">
    <property type="entry name" value="EmrE-like"/>
</dbReference>
<evidence type="ECO:0000256" key="1">
    <source>
        <dbReference type="ARBA" id="ARBA00004651"/>
    </source>
</evidence>
<accession>A0A844YXU7</accession>
<comment type="subcellular location">
    <subcellularLocation>
        <location evidence="1">Cell membrane</location>
        <topology evidence="1">Multi-pass membrane protein</topology>
    </subcellularLocation>
</comment>
<comment type="caution">
    <text evidence="10">The sequence shown here is derived from an EMBL/GenBank/DDBJ whole genome shotgun (WGS) entry which is preliminary data.</text>
</comment>
<sequence>MSSTAAPAPPVSQQRGLVYSLIAHGFWGLMPLYLLLVHDVPALEFVAWRLVFTLPLCLIALWWTGTFAELRAVVRDRRAMLTLLGTAALIGVNWFLYVQAIQTGHVYAASLGYYILPLVMMLLGMVFLGERLNRLQWGAVLLAGVGVGALALGALTTLWLSLAMALTFGTYGLLRKTVQAGPVVGLTLETLILMPLSLAVVGWYAAGPQGSALEQGPLVATAVAGSGIMTAVPLIMFATAARALPYTVIGFLQFLSPTLVFILGLTVFGEPLKPAQAACYVMIWLAAGLFTWAMLRGRRANQPTPDNPIAD</sequence>
<feature type="transmembrane region" description="Helical" evidence="8">
    <location>
        <begin position="275"/>
        <end position="295"/>
    </location>
</feature>
<proteinExistence type="inferred from homology"/>
<feature type="transmembrane region" description="Helical" evidence="8">
    <location>
        <begin position="46"/>
        <end position="68"/>
    </location>
</feature>
<evidence type="ECO:0000256" key="3">
    <source>
        <dbReference type="ARBA" id="ARBA00022448"/>
    </source>
</evidence>
<feature type="transmembrane region" description="Helical" evidence="8">
    <location>
        <begin position="218"/>
        <end position="241"/>
    </location>
</feature>
<dbReference type="RefSeq" id="WP_160771234.1">
    <property type="nucleotide sequence ID" value="NZ_WTYV01000002.1"/>
</dbReference>
<dbReference type="AlphaFoldDB" id="A0A844YXU7"/>